<evidence type="ECO:0000313" key="6">
    <source>
        <dbReference type="EMBL" id="ABW29689.1"/>
    </source>
</evidence>
<dbReference type="PANTHER" id="PTHR47053">
    <property type="entry name" value="MUREIN DD-ENDOPEPTIDASE MEPH-RELATED"/>
    <property type="match status" value="1"/>
</dbReference>
<dbReference type="InterPro" id="IPR038765">
    <property type="entry name" value="Papain-like_cys_pep_sf"/>
</dbReference>
<dbReference type="PROSITE" id="PS51935">
    <property type="entry name" value="NLPC_P60"/>
    <property type="match status" value="1"/>
</dbReference>
<dbReference type="PANTHER" id="PTHR47053:SF1">
    <property type="entry name" value="MUREIN DD-ENDOPEPTIDASE MEPH-RELATED"/>
    <property type="match status" value="1"/>
</dbReference>
<gene>
    <name evidence="6" type="ordered locus">AM1_4717</name>
</gene>
<evidence type="ECO:0000313" key="7">
    <source>
        <dbReference type="Proteomes" id="UP000000268"/>
    </source>
</evidence>
<dbReference type="MEROPS" id="C40.009"/>
<dbReference type="InterPro" id="IPR041382">
    <property type="entry name" value="SH3_16"/>
</dbReference>
<accession>B0C1F4</accession>
<proteinExistence type="inferred from homology"/>
<dbReference type="Pfam" id="PF18348">
    <property type="entry name" value="SH3_16"/>
    <property type="match status" value="1"/>
</dbReference>
<dbReference type="Gene3D" id="3.90.1720.10">
    <property type="entry name" value="endopeptidase domain like (from Nostoc punctiforme)"/>
    <property type="match status" value="1"/>
</dbReference>
<organism evidence="6 7">
    <name type="scientific">Acaryochloris marina (strain MBIC 11017)</name>
    <dbReference type="NCBI Taxonomy" id="329726"/>
    <lineage>
        <taxon>Bacteria</taxon>
        <taxon>Bacillati</taxon>
        <taxon>Cyanobacteriota</taxon>
        <taxon>Cyanophyceae</taxon>
        <taxon>Acaryochloridales</taxon>
        <taxon>Acaryochloridaceae</taxon>
        <taxon>Acaryochloris</taxon>
    </lineage>
</organism>
<keyword evidence="2" id="KW-0645">Protease</keyword>
<dbReference type="SUPFAM" id="SSF54001">
    <property type="entry name" value="Cysteine proteinases"/>
    <property type="match status" value="1"/>
</dbReference>
<keyword evidence="7" id="KW-1185">Reference proteome</keyword>
<dbReference type="Gene3D" id="2.30.30.40">
    <property type="entry name" value="SH3 Domains"/>
    <property type="match status" value="1"/>
</dbReference>
<keyword evidence="4" id="KW-0788">Thiol protease</keyword>
<protein>
    <recommendedName>
        <fullName evidence="5">NlpC/P60 domain-containing protein</fullName>
    </recommendedName>
</protein>
<dbReference type="RefSeq" id="WP_012164974.1">
    <property type="nucleotide sequence ID" value="NC_009925.1"/>
</dbReference>
<dbReference type="AlphaFoldDB" id="B0C1F4"/>
<keyword evidence="3" id="KW-0378">Hydrolase</keyword>
<evidence type="ECO:0000256" key="2">
    <source>
        <dbReference type="ARBA" id="ARBA00022670"/>
    </source>
</evidence>
<dbReference type="Pfam" id="PF00877">
    <property type="entry name" value="NLPC_P60"/>
    <property type="match status" value="1"/>
</dbReference>
<dbReference type="InterPro" id="IPR000064">
    <property type="entry name" value="NLP_P60_dom"/>
</dbReference>
<evidence type="ECO:0000259" key="5">
    <source>
        <dbReference type="PROSITE" id="PS51935"/>
    </source>
</evidence>
<evidence type="ECO:0000256" key="4">
    <source>
        <dbReference type="ARBA" id="ARBA00022807"/>
    </source>
</evidence>
<reference evidence="6 7" key="1">
    <citation type="journal article" date="2008" name="Proc. Natl. Acad. Sci. U.S.A.">
        <title>Niche adaptation and genome expansion in the chlorophyll d-producing cyanobacterium Acaryochloris marina.</title>
        <authorList>
            <person name="Swingley W.D."/>
            <person name="Chen M."/>
            <person name="Cheung P.C."/>
            <person name="Conrad A.L."/>
            <person name="Dejesa L.C."/>
            <person name="Hao J."/>
            <person name="Honchak B.M."/>
            <person name="Karbach L.E."/>
            <person name="Kurdoglu A."/>
            <person name="Lahiri S."/>
            <person name="Mastrian S.D."/>
            <person name="Miyashita H."/>
            <person name="Page L."/>
            <person name="Ramakrishna P."/>
            <person name="Satoh S."/>
            <person name="Sattley W.M."/>
            <person name="Shimada Y."/>
            <person name="Taylor H.L."/>
            <person name="Tomo T."/>
            <person name="Tsuchiya T."/>
            <person name="Wang Z.T."/>
            <person name="Raymond J."/>
            <person name="Mimuro M."/>
            <person name="Blankenship R.E."/>
            <person name="Touchman J.W."/>
        </authorList>
    </citation>
    <scope>NUCLEOTIDE SEQUENCE [LARGE SCALE GENOMIC DNA]</scope>
    <source>
        <strain evidence="7">MBIC 11017</strain>
    </source>
</reference>
<dbReference type="eggNOG" id="COG0791">
    <property type="taxonomic scope" value="Bacteria"/>
</dbReference>
<dbReference type="GO" id="GO:0006508">
    <property type="term" value="P:proteolysis"/>
    <property type="evidence" value="ECO:0007669"/>
    <property type="project" value="UniProtKB-KW"/>
</dbReference>
<comment type="similarity">
    <text evidence="1">Belongs to the peptidase C40 family.</text>
</comment>
<sequence>MVSTDTLKAQLQDGVLSSVEYRIVAPLDLLDAPNSKALATQAWPGRHLTFGLTDLPQPGQALSVRLCEDDYPGWIRHEALTALEPAAQSYQASSLTRDQISARLQYVIAFMLAAMDQPNQYLWGGTLGPNFDCSGLMQRAFAEQCIWLPRDAYQQEAFTQTLTNPGSEIQDFTQILETGDLVFFGPIEKANHVALYLGDGKYIHSSGTDQGRNGIGIDFISPSGDAVTEAYYGQIHGAGRIIESYQPQTQSF</sequence>
<evidence type="ECO:0000256" key="3">
    <source>
        <dbReference type="ARBA" id="ARBA00022801"/>
    </source>
</evidence>
<dbReference type="STRING" id="329726.AM1_4717"/>
<dbReference type="HOGENOM" id="CLU_092338_0_0_3"/>
<dbReference type="KEGG" id="amr:AM1_4717"/>
<dbReference type="GO" id="GO:0008234">
    <property type="term" value="F:cysteine-type peptidase activity"/>
    <property type="evidence" value="ECO:0007669"/>
    <property type="project" value="UniProtKB-KW"/>
</dbReference>
<evidence type="ECO:0000256" key="1">
    <source>
        <dbReference type="ARBA" id="ARBA00007074"/>
    </source>
</evidence>
<dbReference type="SUPFAM" id="SSF82057">
    <property type="entry name" value="Prokaryotic SH3-related domain"/>
    <property type="match status" value="1"/>
</dbReference>
<dbReference type="OrthoDB" id="9808890at2"/>
<name>B0C1F4_ACAM1</name>
<feature type="domain" description="NlpC/P60" evidence="5">
    <location>
        <begin position="101"/>
        <end position="243"/>
    </location>
</feature>
<dbReference type="InterPro" id="IPR051202">
    <property type="entry name" value="Peptidase_C40"/>
</dbReference>
<dbReference type="Proteomes" id="UP000000268">
    <property type="component" value="Chromosome"/>
</dbReference>
<dbReference type="EMBL" id="CP000828">
    <property type="protein sequence ID" value="ABW29689.1"/>
    <property type="molecule type" value="Genomic_DNA"/>
</dbReference>